<feature type="compositionally biased region" description="Polar residues" evidence="1">
    <location>
        <begin position="116"/>
        <end position="132"/>
    </location>
</feature>
<sequence length="261" mass="26363">MSNVPRWAVLAAACAAVVAAVGGCSSDSSKSDDAKKPASAKPSGGASSGGAASGTPSGPPSGKPSSGSPVPADGPIPAGPGPQPSYTVQQQPAAGSCHYRFTPAKEPLPDPACTPGATNPKVTQATLKTTICRSGYTAGIRPPTNITSREKSANAASYGYKGSLREAEYDHLISLQLGGDPNDPRNLWVEPPSPGHQDGKGPNNPKDVVETKLKNAICNGKTDLVKAQKAIARDWTTALDAVGVTDKGAKGETVADPDDNG</sequence>
<keyword evidence="4" id="KW-1185">Reference proteome</keyword>
<evidence type="ECO:0000256" key="2">
    <source>
        <dbReference type="SAM" id="SignalP"/>
    </source>
</evidence>
<feature type="region of interest" description="Disordered" evidence="1">
    <location>
        <begin position="23"/>
        <end position="153"/>
    </location>
</feature>
<gene>
    <name evidence="3" type="ORF">ACFYZM_31480</name>
</gene>
<dbReference type="PROSITE" id="PS51257">
    <property type="entry name" value="PROKAR_LIPOPROTEIN"/>
    <property type="match status" value="1"/>
</dbReference>
<feature type="region of interest" description="Disordered" evidence="1">
    <location>
        <begin position="176"/>
        <end position="208"/>
    </location>
</feature>
<feature type="signal peptide" evidence="2">
    <location>
        <begin position="1"/>
        <end position="19"/>
    </location>
</feature>
<proteinExistence type="predicted"/>
<keyword evidence="2" id="KW-0732">Signal</keyword>
<reference evidence="3 4" key="1">
    <citation type="submission" date="2024-10" db="EMBL/GenBank/DDBJ databases">
        <title>The Natural Products Discovery Center: Release of the First 8490 Sequenced Strains for Exploring Actinobacteria Biosynthetic Diversity.</title>
        <authorList>
            <person name="Kalkreuter E."/>
            <person name="Kautsar S.A."/>
            <person name="Yang D."/>
            <person name="Bader C.D."/>
            <person name="Teijaro C.N."/>
            <person name="Fluegel L."/>
            <person name="Davis C.M."/>
            <person name="Simpson J.R."/>
            <person name="Lauterbach L."/>
            <person name="Steele A.D."/>
            <person name="Gui C."/>
            <person name="Meng S."/>
            <person name="Li G."/>
            <person name="Viehrig K."/>
            <person name="Ye F."/>
            <person name="Su P."/>
            <person name="Kiefer A.F."/>
            <person name="Nichols A."/>
            <person name="Cepeda A.J."/>
            <person name="Yan W."/>
            <person name="Fan B."/>
            <person name="Jiang Y."/>
            <person name="Adhikari A."/>
            <person name="Zheng C.-J."/>
            <person name="Schuster L."/>
            <person name="Cowan T.M."/>
            <person name="Smanski M.J."/>
            <person name="Chevrette M.G."/>
            <person name="De Carvalho L.P.S."/>
            <person name="Shen B."/>
        </authorList>
    </citation>
    <scope>NUCLEOTIDE SEQUENCE [LARGE SCALE GENOMIC DNA]</scope>
    <source>
        <strain evidence="3 4">NPDC001650</strain>
    </source>
</reference>
<dbReference type="EMBL" id="JBIAUT010000017">
    <property type="protein sequence ID" value="MFF4220770.1"/>
    <property type="molecule type" value="Genomic_DNA"/>
</dbReference>
<evidence type="ECO:0000313" key="3">
    <source>
        <dbReference type="EMBL" id="MFF4220770.1"/>
    </source>
</evidence>
<evidence type="ECO:0000313" key="4">
    <source>
        <dbReference type="Proteomes" id="UP001602123"/>
    </source>
</evidence>
<feature type="chain" id="PRO_5046834411" description="HNH endonuclease" evidence="2">
    <location>
        <begin position="20"/>
        <end position="261"/>
    </location>
</feature>
<feature type="region of interest" description="Disordered" evidence="1">
    <location>
        <begin position="241"/>
        <end position="261"/>
    </location>
</feature>
<evidence type="ECO:0000256" key="1">
    <source>
        <dbReference type="SAM" id="MobiDB-lite"/>
    </source>
</evidence>
<organism evidence="3 4">
    <name type="scientific">Streptomyces nondiastaticus</name>
    <dbReference type="NCBI Taxonomy" id="3154512"/>
    <lineage>
        <taxon>Bacteria</taxon>
        <taxon>Bacillati</taxon>
        <taxon>Actinomycetota</taxon>
        <taxon>Actinomycetes</taxon>
        <taxon>Kitasatosporales</taxon>
        <taxon>Streptomycetaceae</taxon>
        <taxon>Streptomyces</taxon>
    </lineage>
</organism>
<accession>A0ABW6U7H3</accession>
<dbReference type="Proteomes" id="UP001602123">
    <property type="component" value="Unassembled WGS sequence"/>
</dbReference>
<protein>
    <recommendedName>
        <fullName evidence="5">HNH endonuclease</fullName>
    </recommendedName>
</protein>
<comment type="caution">
    <text evidence="3">The sequence shown here is derived from an EMBL/GenBank/DDBJ whole genome shotgun (WGS) entry which is preliminary data.</text>
</comment>
<evidence type="ECO:0008006" key="5">
    <source>
        <dbReference type="Google" id="ProtNLM"/>
    </source>
</evidence>
<feature type="compositionally biased region" description="Pro residues" evidence="1">
    <location>
        <begin position="72"/>
        <end position="83"/>
    </location>
</feature>
<dbReference type="RefSeq" id="WP_388633717.1">
    <property type="nucleotide sequence ID" value="NZ_JBIAUT010000017.1"/>
</dbReference>
<name>A0ABW6U7H3_9ACTN</name>